<proteinExistence type="predicted"/>
<dbReference type="Proteomes" id="UP000051530">
    <property type="component" value="Unassembled WGS sequence"/>
</dbReference>
<name>A0A0R0M1U2_9MICR</name>
<keyword evidence="1" id="KW-0812">Transmembrane</keyword>
<dbReference type="AlphaFoldDB" id="A0A0R0M1U2"/>
<reference evidence="3 4" key="1">
    <citation type="submission" date="2015-07" db="EMBL/GenBank/DDBJ databases">
        <title>The genome of Pseudoloma neurophilia, a relevant intracellular parasite of the zebrafish.</title>
        <authorList>
            <person name="Ndikumana S."/>
            <person name="Pelin A."/>
            <person name="Sanders J."/>
            <person name="Corradi N."/>
        </authorList>
    </citation>
    <scope>NUCLEOTIDE SEQUENCE [LARGE SCALE GENOMIC DNA]</scope>
    <source>
        <strain evidence="3 4">MK1</strain>
    </source>
</reference>
<evidence type="ECO:0000313" key="3">
    <source>
        <dbReference type="EMBL" id="KRH92977.1"/>
    </source>
</evidence>
<evidence type="ECO:0000256" key="2">
    <source>
        <dbReference type="SAM" id="SignalP"/>
    </source>
</evidence>
<comment type="caution">
    <text evidence="3">The sequence shown here is derived from an EMBL/GenBank/DDBJ whole genome shotgun (WGS) entry which is preliminary data.</text>
</comment>
<evidence type="ECO:0000313" key="4">
    <source>
        <dbReference type="Proteomes" id="UP000051530"/>
    </source>
</evidence>
<dbReference type="VEuPathDB" id="MicrosporidiaDB:M153_18340001029"/>
<sequence length="192" mass="22366">MRVNITLIYILVSSFCLASRIVLKHIKDREFELWVPNDIKFNVAYVYNNVLNKVSETTNKNFALEFSRDKDDEQNFTFVMPEGMKSNLYYGVTLEDQKGIVYYSNRYFCASNDEFYIDKSAVPKKVVEQSENKKSSWLSFNWQTAGIVALVALAIIVLSVGGYFAYQKYKKRREVQLVDVIEPEDTRPVRFS</sequence>
<keyword evidence="1" id="KW-1133">Transmembrane helix</keyword>
<accession>A0A0R0M1U2</accession>
<organism evidence="3 4">
    <name type="scientific">Pseudoloma neurophilia</name>
    <dbReference type="NCBI Taxonomy" id="146866"/>
    <lineage>
        <taxon>Eukaryota</taxon>
        <taxon>Fungi</taxon>
        <taxon>Fungi incertae sedis</taxon>
        <taxon>Microsporidia</taxon>
        <taxon>Pseudoloma</taxon>
    </lineage>
</organism>
<feature type="transmembrane region" description="Helical" evidence="1">
    <location>
        <begin position="142"/>
        <end position="166"/>
    </location>
</feature>
<protein>
    <submittedName>
        <fullName evidence="3">Uncharacterized protein</fullName>
    </submittedName>
</protein>
<dbReference type="EMBL" id="LGUB01000552">
    <property type="protein sequence ID" value="KRH92977.1"/>
    <property type="molecule type" value="Genomic_DNA"/>
</dbReference>
<gene>
    <name evidence="3" type="ORF">M153_18340001029</name>
</gene>
<keyword evidence="2" id="KW-0732">Signal</keyword>
<feature type="chain" id="PRO_5006399088" evidence="2">
    <location>
        <begin position="19"/>
        <end position="192"/>
    </location>
</feature>
<keyword evidence="1" id="KW-0472">Membrane</keyword>
<evidence type="ECO:0000256" key="1">
    <source>
        <dbReference type="SAM" id="Phobius"/>
    </source>
</evidence>
<keyword evidence="4" id="KW-1185">Reference proteome</keyword>
<feature type="signal peptide" evidence="2">
    <location>
        <begin position="1"/>
        <end position="18"/>
    </location>
</feature>